<gene>
    <name evidence="1" type="ORF">ACD_49C00009G0025</name>
</gene>
<dbReference type="EMBL" id="AMFJ01021595">
    <property type="protein sequence ID" value="EKD66800.1"/>
    <property type="molecule type" value="Genomic_DNA"/>
</dbReference>
<name>K2AFL6_9BACT</name>
<accession>K2AFL6</accession>
<comment type="caution">
    <text evidence="1">The sequence shown here is derived from an EMBL/GenBank/DDBJ whole genome shotgun (WGS) entry which is preliminary data.</text>
</comment>
<reference evidence="1" key="1">
    <citation type="journal article" date="2012" name="Science">
        <title>Fermentation, hydrogen, and sulfur metabolism in multiple uncultivated bacterial phyla.</title>
        <authorList>
            <person name="Wrighton K.C."/>
            <person name="Thomas B.C."/>
            <person name="Sharon I."/>
            <person name="Miller C.S."/>
            <person name="Castelle C.J."/>
            <person name="VerBerkmoes N.C."/>
            <person name="Wilkins M.J."/>
            <person name="Hettich R.L."/>
            <person name="Lipton M.S."/>
            <person name="Williams K.H."/>
            <person name="Long P.E."/>
            <person name="Banfield J.F."/>
        </authorList>
    </citation>
    <scope>NUCLEOTIDE SEQUENCE [LARGE SCALE GENOMIC DNA]</scope>
</reference>
<protein>
    <submittedName>
        <fullName evidence="1">Uncharacterized protein</fullName>
    </submittedName>
</protein>
<proteinExistence type="predicted"/>
<organism evidence="1">
    <name type="scientific">uncultured bacterium</name>
    <name type="common">gcode 4</name>
    <dbReference type="NCBI Taxonomy" id="1234023"/>
    <lineage>
        <taxon>Bacteria</taxon>
        <taxon>environmental samples</taxon>
    </lineage>
</organism>
<dbReference type="AlphaFoldDB" id="K2AFL6"/>
<sequence length="129" mass="15860">MKNHNKRLDWITATSKVVIPKRELPDVSEFLKWMITEEWKNSFVKVNMNPEEWWKTIIVLWNDNWMRQAIAKFLKWMHPEDWEKILGTENDLLNEWKQPDLSNFLKWMHTENLWRPAKKVKKKVSEILD</sequence>
<evidence type="ECO:0000313" key="1">
    <source>
        <dbReference type="EMBL" id="EKD66800.1"/>
    </source>
</evidence>